<accession>A0A426RLJ0</accession>
<protein>
    <recommendedName>
        <fullName evidence="1">HNH domain-containing protein</fullName>
    </recommendedName>
</protein>
<evidence type="ECO:0000259" key="1">
    <source>
        <dbReference type="Pfam" id="PF01844"/>
    </source>
</evidence>
<dbReference type="CDD" id="cd00085">
    <property type="entry name" value="HNHc"/>
    <property type="match status" value="1"/>
</dbReference>
<dbReference type="EMBL" id="QUSX01000001">
    <property type="protein sequence ID" value="RRQ49822.1"/>
    <property type="molecule type" value="Genomic_DNA"/>
</dbReference>
<gene>
    <name evidence="2" type="ORF">DZC72_04325</name>
</gene>
<sequence>MILAFTLVFIAIIKDNNLLKGNTQIKRKRLGSDKNNSTISKLIGSTSYNTIAENREDKPIYDVKRWIDETIEFLDQQQSLVDLLIVKNVSEINYGDLLRCFEWKFLRLEILWRDGYKCEMCGIRDLHNHVHHKQYIKDELPWTISHEYLQTLCRKCHVKIHSEQEIPIYSLINGEKVKVSSSYDICTRCGGTGYLPQFSYYLNGICFKCQGASVDKRIFTNVLNMHLNSSNSYKEFLKRARYKDFFRNIKPYEFKSKYCDLVSYEKNPSPIVHQDNEEDELPF</sequence>
<proteinExistence type="predicted"/>
<reference evidence="3" key="1">
    <citation type="submission" date="2018-08" db="EMBL/GenBank/DDBJ databases">
        <authorList>
            <person name="Khan S.A."/>
            <person name="J S.E."/>
        </authorList>
    </citation>
    <scope>NUCLEOTIDE SEQUENCE [LARGE SCALE GENOMIC DNA]</scope>
    <source>
        <strain evidence="3">PoM-212</strain>
    </source>
</reference>
<comment type="caution">
    <text evidence="2">The sequence shown here is derived from an EMBL/GenBank/DDBJ whole genome shotgun (WGS) entry which is preliminary data.</text>
</comment>
<organism evidence="2 3">
    <name type="scientific">Maribacter algicola</name>
    <dbReference type="NCBI Taxonomy" id="2498892"/>
    <lineage>
        <taxon>Bacteria</taxon>
        <taxon>Pseudomonadati</taxon>
        <taxon>Bacteroidota</taxon>
        <taxon>Flavobacteriia</taxon>
        <taxon>Flavobacteriales</taxon>
        <taxon>Flavobacteriaceae</taxon>
        <taxon>Maribacter</taxon>
    </lineage>
</organism>
<dbReference type="GO" id="GO:0004519">
    <property type="term" value="F:endonuclease activity"/>
    <property type="evidence" value="ECO:0007669"/>
    <property type="project" value="InterPro"/>
</dbReference>
<dbReference type="GO" id="GO:0008270">
    <property type="term" value="F:zinc ion binding"/>
    <property type="evidence" value="ECO:0007669"/>
    <property type="project" value="InterPro"/>
</dbReference>
<dbReference type="AlphaFoldDB" id="A0A426RLJ0"/>
<dbReference type="InterPro" id="IPR003615">
    <property type="entry name" value="HNH_nuc"/>
</dbReference>
<feature type="domain" description="HNH" evidence="1">
    <location>
        <begin position="118"/>
        <end position="163"/>
    </location>
</feature>
<keyword evidence="3" id="KW-1185">Reference proteome</keyword>
<evidence type="ECO:0000313" key="2">
    <source>
        <dbReference type="EMBL" id="RRQ49822.1"/>
    </source>
</evidence>
<dbReference type="InterPro" id="IPR002711">
    <property type="entry name" value="HNH"/>
</dbReference>
<reference evidence="3" key="2">
    <citation type="submission" date="2018-12" db="EMBL/GenBank/DDBJ databases">
        <title>Maribacter lutimaris sp. nov., isolated from marine sediment.</title>
        <authorList>
            <person name="Kim K.K."/>
        </authorList>
    </citation>
    <scope>NUCLEOTIDE SEQUENCE [LARGE SCALE GENOMIC DNA]</scope>
    <source>
        <strain evidence="3">PoM-212</strain>
    </source>
</reference>
<dbReference type="Pfam" id="PF01844">
    <property type="entry name" value="HNH"/>
    <property type="match status" value="1"/>
</dbReference>
<dbReference type="GO" id="GO:0003676">
    <property type="term" value="F:nucleic acid binding"/>
    <property type="evidence" value="ECO:0007669"/>
    <property type="project" value="InterPro"/>
</dbReference>
<evidence type="ECO:0000313" key="3">
    <source>
        <dbReference type="Proteomes" id="UP000286990"/>
    </source>
</evidence>
<dbReference type="Proteomes" id="UP000286990">
    <property type="component" value="Unassembled WGS sequence"/>
</dbReference>
<name>A0A426RLJ0_9FLAO</name>